<evidence type="ECO:0000259" key="2">
    <source>
        <dbReference type="Pfam" id="PF00582"/>
    </source>
</evidence>
<sequence>MVVPLEYSRMVSTVLVPVDGSPLSFQALRHALREYPEAEVIVYHVVDLFDPGYGRDSVVDSPSAYEPLIGTDEWYGSVEEATDRLFSEADAVADEYDREVTTESDIGDPGRLVVEYATEEDVDHVVIGAHGRPDERRPLYGSVSETVVRRVPVSITIVR</sequence>
<dbReference type="Pfam" id="PF00582">
    <property type="entry name" value="Usp"/>
    <property type="match status" value="1"/>
</dbReference>
<evidence type="ECO:0000256" key="1">
    <source>
        <dbReference type="ARBA" id="ARBA00008791"/>
    </source>
</evidence>
<dbReference type="Gene3D" id="3.40.50.620">
    <property type="entry name" value="HUPs"/>
    <property type="match status" value="1"/>
</dbReference>
<dbReference type="Proteomes" id="UP000011555">
    <property type="component" value="Unassembled WGS sequence"/>
</dbReference>
<dbReference type="PRINTS" id="PR01438">
    <property type="entry name" value="UNVRSLSTRESS"/>
</dbReference>
<proteinExistence type="inferred from homology"/>
<dbReference type="STRING" id="358396.CHINAEXTREME_12155"/>
<keyword evidence="4" id="KW-1185">Reference proteome</keyword>
<dbReference type="PANTHER" id="PTHR46268:SF24">
    <property type="entry name" value="UNIVERSAL STRESS PROTEIN"/>
    <property type="match status" value="1"/>
</dbReference>
<dbReference type="InterPro" id="IPR006015">
    <property type="entry name" value="Universal_stress_UspA"/>
</dbReference>
<dbReference type="EMBL" id="AOLZ01000037">
    <property type="protein sequence ID" value="EMA33260.1"/>
    <property type="molecule type" value="Genomic_DNA"/>
</dbReference>
<dbReference type="InterPro" id="IPR014729">
    <property type="entry name" value="Rossmann-like_a/b/a_fold"/>
</dbReference>
<accession>M0LMK6</accession>
<comment type="caution">
    <text evidence="3">The sequence shown here is derived from an EMBL/GenBank/DDBJ whole genome shotgun (WGS) entry which is preliminary data.</text>
</comment>
<organism evidence="3 4">
    <name type="scientific">Natronobacterium lacisalsi AJ5</name>
    <dbReference type="NCBI Taxonomy" id="358396"/>
    <lineage>
        <taxon>Archaea</taxon>
        <taxon>Methanobacteriati</taxon>
        <taxon>Methanobacteriota</taxon>
        <taxon>Stenosarchaea group</taxon>
        <taxon>Halobacteria</taxon>
        <taxon>Halobacteriales</taxon>
        <taxon>Natrialbaceae</taxon>
        <taxon>Natronobacterium</taxon>
    </lineage>
</organism>
<dbReference type="eggNOG" id="arCOG02053">
    <property type="taxonomic scope" value="Archaea"/>
</dbReference>
<dbReference type="AlphaFoldDB" id="M0LMK6"/>
<feature type="domain" description="UspA" evidence="2">
    <location>
        <begin position="10"/>
        <end position="159"/>
    </location>
</feature>
<dbReference type="InterPro" id="IPR006016">
    <property type="entry name" value="UspA"/>
</dbReference>
<dbReference type="SUPFAM" id="SSF52402">
    <property type="entry name" value="Adenine nucleotide alpha hydrolases-like"/>
    <property type="match status" value="1"/>
</dbReference>
<name>M0LMK6_NATLA</name>
<dbReference type="PANTHER" id="PTHR46268">
    <property type="entry name" value="STRESS RESPONSE PROTEIN NHAX"/>
    <property type="match status" value="1"/>
</dbReference>
<reference evidence="3 4" key="1">
    <citation type="journal article" date="2014" name="PLoS Genet.">
        <title>Phylogenetically driven sequencing of extremely halophilic archaea reveals strategies for static and dynamic osmo-response.</title>
        <authorList>
            <person name="Becker E.A."/>
            <person name="Seitzer P.M."/>
            <person name="Tritt A."/>
            <person name="Larsen D."/>
            <person name="Krusor M."/>
            <person name="Yao A.I."/>
            <person name="Wu D."/>
            <person name="Madern D."/>
            <person name="Eisen J.A."/>
            <person name="Darling A.E."/>
            <person name="Facciotti M.T."/>
        </authorList>
    </citation>
    <scope>NUCLEOTIDE SEQUENCE [LARGE SCALE GENOMIC DNA]</scope>
    <source>
        <strain evidence="3 4">AJ5</strain>
    </source>
</reference>
<evidence type="ECO:0000313" key="4">
    <source>
        <dbReference type="Proteomes" id="UP000011555"/>
    </source>
</evidence>
<dbReference type="InParanoid" id="M0LMK6"/>
<protein>
    <submittedName>
        <fullName evidence="3">UspA domain-containing protein</fullName>
    </submittedName>
</protein>
<comment type="similarity">
    <text evidence="1">Belongs to the universal stress protein A family.</text>
</comment>
<gene>
    <name evidence="3" type="ORF">C445_09448</name>
</gene>
<evidence type="ECO:0000313" key="3">
    <source>
        <dbReference type="EMBL" id="EMA33260.1"/>
    </source>
</evidence>
<dbReference type="CDD" id="cd00293">
    <property type="entry name" value="USP-like"/>
    <property type="match status" value="1"/>
</dbReference>